<accession>A0AA97PQ08</accession>
<feature type="region of interest" description="Disordered" evidence="7">
    <location>
        <begin position="379"/>
        <end position="406"/>
    </location>
</feature>
<keyword evidence="5" id="KW-0256">Endoplasmic reticulum</keyword>
<dbReference type="InterPro" id="IPR019383">
    <property type="entry name" value="Golgin_A_7/ERF4"/>
</dbReference>
<feature type="compositionally biased region" description="Low complexity" evidence="7">
    <location>
        <begin position="379"/>
        <end position="392"/>
    </location>
</feature>
<evidence type="ECO:0000256" key="7">
    <source>
        <dbReference type="SAM" id="MobiDB-lite"/>
    </source>
</evidence>
<sequence length="1118" mass="124260">MVVGIRPKKQNNQRIGLLGLGESFVQSLFTHPPVISDFMLTRASQYSNAPVRPIHFTPWASSPSEKKPIVNSVFNLGSTCPLRYRPLVVTTWHDGSPDTPKGARTARYMPRHPTKIEVDAFTSVAAHLFQSSGPPSVAVNHLLGRQDRICSGAQKLLHTLSWEQQGEAWQGKAQAQAQAMRTWQAGQDPAVSDTVLDPAGEKIIQSGMFMSGLQPVAQDRLHIVAKVASHPLIVCNAGVHVTQRAPLHTRNFTLARLEKDDCDESANDNGYGQNEKTRRRQRQRPQHQNRRRQQRRLLKSVGILSFLHRVKKTAKPPHNYYRLCTCSQKSTIRPINQPIDASRPSPNLAHAHRRLPPRTVDLISSHRLSASVSEVVSAAATEVEASPSSSPHQHQHQHQQHPQQHSAARYVLQPPFRTRAANSSGRPPLPLYQLTASRLWNPTNSTPRELESRPHRPSTPPPPAVPLSHPVLHAIAPTDPADPVSTSAGEHPLLTLPELRQTRHSTSTRASLQIDKAGSDPRVSLPGSLRHSYDSKGAASSFNTGAQADPGSPTINQEETWEQGQPPLSPRRWPTSALASLAPTPEFFSIGTLDKGKGREIMNSPDQGPGRQPPRDGDVERGPDVLLSPDEPRRSMVSGIGSAISSDNSSIMGDPDQPIDAGEEWGPQHPCYPHLNPHVPVDSPEYAKTRIIRIRRDWLLEGDLAPTFSNLYPEILDPAGLSEQEFRRVIEKLNGELIPIFNPYSWRNLFDGFMGVVTGWLWEDIGFTGAKIRLRKLEQWIEKWNADMEKTICSEDGIIPPMLIPLRQTAYMSFSCESLPLLALISFPRQHLAVVWQPQSWCMPGVPSNDKPKLPSGAEKKFAPLLESCHADRAHPEHLIELQSPLSQVLECASVRYVKIKVKCFGNSPSWSCHFKDYDATGPIIDTNEGSWLSEAQADSFLNIFESHVNQLEPVDKKIVFYQMARASTQTHDYRLEFANLGLKLCGNGPSPAICLFSFYPHSSVQELQQLFQQLQPLNLYQEARPLPPQGQQFSRHIQQEPDRSTTKPQGMLEVADKRHQQRAACKVNFISGHLRQHCDFVGIILDGPPHPAVGSNDRHKTGVIAGLPSAIYSLSGH</sequence>
<dbReference type="PANTHER" id="PTHR13254">
    <property type="entry name" value="GOLGI AUTOANTIGEN, GOLGIN SUBFAMILY A, 7"/>
    <property type="match status" value="1"/>
</dbReference>
<dbReference type="Pfam" id="PF10256">
    <property type="entry name" value="Erf4"/>
    <property type="match status" value="1"/>
</dbReference>
<evidence type="ECO:0000256" key="4">
    <source>
        <dbReference type="ARBA" id="ARBA00018463"/>
    </source>
</evidence>
<dbReference type="EMBL" id="JH793704">
    <property type="protein sequence ID" value="ELQ42694.1"/>
    <property type="molecule type" value="Genomic_DNA"/>
</dbReference>
<reference evidence="9" key="1">
    <citation type="journal article" date="2012" name="PLoS Genet.">
        <title>Comparative analysis of the genomes of two field isolates of the rice blast fungus Magnaporthe oryzae.</title>
        <authorList>
            <person name="Xue M."/>
            <person name="Yang J."/>
            <person name="Li Z."/>
            <person name="Hu S."/>
            <person name="Yao N."/>
            <person name="Dean R.A."/>
            <person name="Zhao W."/>
            <person name="Shen M."/>
            <person name="Zhang H."/>
            <person name="Li C."/>
            <person name="Liu L."/>
            <person name="Cao L."/>
            <person name="Xu X."/>
            <person name="Xing Y."/>
            <person name="Hsiang T."/>
            <person name="Zhang Z."/>
            <person name="Xu J.R."/>
            <person name="Peng Y.L."/>
        </authorList>
    </citation>
    <scope>NUCLEOTIDE SEQUENCE</scope>
    <source>
        <strain evidence="9">Y34</strain>
    </source>
</reference>
<dbReference type="InterPro" id="IPR051371">
    <property type="entry name" value="Ras_palmitoyltransferase"/>
</dbReference>
<proteinExistence type="inferred from homology"/>
<dbReference type="GO" id="GO:0005789">
    <property type="term" value="C:endoplasmic reticulum membrane"/>
    <property type="evidence" value="ECO:0007669"/>
    <property type="project" value="UniProtKB-SubCell"/>
</dbReference>
<dbReference type="GO" id="GO:0031211">
    <property type="term" value="C:endoplasmic reticulum palmitoyltransferase complex"/>
    <property type="evidence" value="ECO:0007669"/>
    <property type="project" value="TreeGrafter"/>
</dbReference>
<protein>
    <recommendedName>
        <fullName evidence="4">Ras modification protein ERF4</fullName>
    </recommendedName>
</protein>
<evidence type="ECO:0000313" key="9">
    <source>
        <dbReference type="EMBL" id="ELQ42694.1"/>
    </source>
</evidence>
<evidence type="ECO:0000256" key="3">
    <source>
        <dbReference type="ARBA" id="ARBA00011396"/>
    </source>
</evidence>
<comment type="subunit">
    <text evidence="3">Interacts with ERF2.</text>
</comment>
<evidence type="ECO:0000256" key="5">
    <source>
        <dbReference type="ARBA" id="ARBA00022824"/>
    </source>
</evidence>
<feature type="compositionally biased region" description="Polar residues" evidence="7">
    <location>
        <begin position="435"/>
        <end position="447"/>
    </location>
</feature>
<dbReference type="AlphaFoldDB" id="A0AA97PQ08"/>
<feature type="region of interest" description="Disordered" evidence="7">
    <location>
        <begin position="262"/>
        <end position="294"/>
    </location>
</feature>
<evidence type="ECO:0000256" key="2">
    <source>
        <dbReference type="ARBA" id="ARBA00007732"/>
    </source>
</evidence>
<evidence type="ECO:0000256" key="1">
    <source>
        <dbReference type="ARBA" id="ARBA00004406"/>
    </source>
</evidence>
<evidence type="ECO:0000256" key="6">
    <source>
        <dbReference type="ARBA" id="ARBA00023136"/>
    </source>
</evidence>
<comment type="subcellular location">
    <subcellularLocation>
        <location evidence="1">Endoplasmic reticulum membrane</location>
        <topology evidence="1">Peripheral membrane protein</topology>
    </subcellularLocation>
</comment>
<feature type="compositionally biased region" description="Basic and acidic residues" evidence="7">
    <location>
        <begin position="613"/>
        <end position="623"/>
    </location>
</feature>
<comment type="similarity">
    <text evidence="2">Belongs to the ERF4 family.</text>
</comment>
<feature type="domain" description="Golgin subfamily A member 7/ERF4" evidence="8">
    <location>
        <begin position="691"/>
        <end position="814"/>
    </location>
</feature>
<name>A0AA97PQ08_PYRO3</name>
<dbReference type="PANTHER" id="PTHR13254:SF0">
    <property type="entry name" value="GOLGIN SUBFAMILY A MEMBER 7_ERF4 DOMAIN-CONTAINING PROTEIN"/>
    <property type="match status" value="1"/>
</dbReference>
<organism evidence="9">
    <name type="scientific">Pyricularia oryzae (strain Y34)</name>
    <name type="common">Rice blast fungus</name>
    <name type="synonym">Magnaporthe oryzae</name>
    <dbReference type="NCBI Taxonomy" id="1143189"/>
    <lineage>
        <taxon>Eukaryota</taxon>
        <taxon>Fungi</taxon>
        <taxon>Dikarya</taxon>
        <taxon>Ascomycota</taxon>
        <taxon>Pezizomycotina</taxon>
        <taxon>Sordariomycetes</taxon>
        <taxon>Sordariomycetidae</taxon>
        <taxon>Magnaporthales</taxon>
        <taxon>Pyriculariaceae</taxon>
        <taxon>Pyricularia</taxon>
    </lineage>
</organism>
<dbReference type="Proteomes" id="UP000011086">
    <property type="component" value="Unassembled WGS sequence"/>
</dbReference>
<keyword evidence="6" id="KW-0472">Membrane</keyword>
<feature type="compositionally biased region" description="Basic residues" evidence="7">
    <location>
        <begin position="277"/>
        <end position="294"/>
    </location>
</feature>
<dbReference type="GO" id="GO:0006612">
    <property type="term" value="P:protein targeting to membrane"/>
    <property type="evidence" value="ECO:0007669"/>
    <property type="project" value="TreeGrafter"/>
</dbReference>
<gene>
    <name evidence="9" type="ORF">OOU_Y34scaffold00194g6</name>
</gene>
<feature type="region of interest" description="Disordered" evidence="7">
    <location>
        <begin position="435"/>
        <end position="653"/>
    </location>
</feature>
<evidence type="ECO:0000259" key="8">
    <source>
        <dbReference type="Pfam" id="PF10256"/>
    </source>
</evidence>